<evidence type="ECO:0000256" key="3">
    <source>
        <dbReference type="ARBA" id="ARBA00023002"/>
    </source>
</evidence>
<gene>
    <name evidence="5" type="ORF">DCMF_00965</name>
</gene>
<dbReference type="Proteomes" id="UP000323521">
    <property type="component" value="Chromosome"/>
</dbReference>
<dbReference type="SUPFAM" id="SSF56176">
    <property type="entry name" value="FAD-binding/transporter-associated domain-like"/>
    <property type="match status" value="1"/>
</dbReference>
<dbReference type="InterPro" id="IPR016169">
    <property type="entry name" value="FAD-bd_PCMH_sub2"/>
</dbReference>
<dbReference type="PANTHER" id="PTHR42659">
    <property type="entry name" value="XANTHINE DEHYDROGENASE SUBUNIT C-RELATED"/>
    <property type="match status" value="1"/>
</dbReference>
<organism evidence="5 6">
    <name type="scientific">Formimonas warabiya</name>
    <dbReference type="NCBI Taxonomy" id="1761012"/>
    <lineage>
        <taxon>Bacteria</taxon>
        <taxon>Bacillati</taxon>
        <taxon>Bacillota</taxon>
        <taxon>Clostridia</taxon>
        <taxon>Eubacteriales</taxon>
        <taxon>Peptococcaceae</taxon>
        <taxon>Candidatus Formimonas</taxon>
    </lineage>
</organism>
<dbReference type="InterPro" id="IPR051312">
    <property type="entry name" value="Diverse_Substr_Oxidored"/>
</dbReference>
<dbReference type="NCBIfam" id="NF043083">
    <property type="entry name" value="XdhB_XDHase"/>
    <property type="match status" value="1"/>
</dbReference>
<feature type="domain" description="FAD-binding PCMH-type" evidence="4">
    <location>
        <begin position="1"/>
        <end position="168"/>
    </location>
</feature>
<dbReference type="PANTHER" id="PTHR42659:SF9">
    <property type="entry name" value="XANTHINE DEHYDROGENASE FAD-BINDING SUBUNIT XDHB-RELATED"/>
    <property type="match status" value="1"/>
</dbReference>
<dbReference type="GO" id="GO:0071949">
    <property type="term" value="F:FAD binding"/>
    <property type="evidence" value="ECO:0007669"/>
    <property type="project" value="InterPro"/>
</dbReference>
<dbReference type="GO" id="GO:0004854">
    <property type="term" value="F:xanthine dehydrogenase activity"/>
    <property type="evidence" value="ECO:0007669"/>
    <property type="project" value="InterPro"/>
</dbReference>
<dbReference type="SUPFAM" id="SSF55447">
    <property type="entry name" value="CO dehydrogenase flavoprotein C-terminal domain-like"/>
    <property type="match status" value="1"/>
</dbReference>
<dbReference type="FunFam" id="3.30.465.10:FF:000017">
    <property type="entry name" value="Xanthine dehydrogenase, FAD binding subunit"/>
    <property type="match status" value="1"/>
</dbReference>
<evidence type="ECO:0000313" key="5">
    <source>
        <dbReference type="EMBL" id="ATW28276.1"/>
    </source>
</evidence>
<dbReference type="NCBIfam" id="NF007427">
    <property type="entry name" value="PRK09971.1"/>
    <property type="match status" value="1"/>
</dbReference>
<dbReference type="InterPro" id="IPR002346">
    <property type="entry name" value="Mopterin_DH_FAD-bd"/>
</dbReference>
<dbReference type="SMART" id="SM01092">
    <property type="entry name" value="CO_deh_flav_C"/>
    <property type="match status" value="1"/>
</dbReference>
<dbReference type="InterPro" id="IPR016166">
    <property type="entry name" value="FAD-bd_PCMH"/>
</dbReference>
<dbReference type="InterPro" id="IPR016167">
    <property type="entry name" value="FAD-bd_PCMH_sub1"/>
</dbReference>
<dbReference type="EMBL" id="CP017634">
    <property type="protein sequence ID" value="ATW28276.1"/>
    <property type="molecule type" value="Genomic_DNA"/>
</dbReference>
<dbReference type="InterPro" id="IPR050031">
    <property type="entry name" value="XdhB_XDHase"/>
</dbReference>
<proteinExistence type="predicted"/>
<dbReference type="Pfam" id="PF03450">
    <property type="entry name" value="CO_deh_flav_C"/>
    <property type="match status" value="1"/>
</dbReference>
<keyword evidence="2" id="KW-0274">FAD</keyword>
<evidence type="ECO:0000256" key="2">
    <source>
        <dbReference type="ARBA" id="ARBA00022827"/>
    </source>
</evidence>
<dbReference type="AlphaFoldDB" id="A0A3G1L0F9"/>
<evidence type="ECO:0000259" key="4">
    <source>
        <dbReference type="PROSITE" id="PS51387"/>
    </source>
</evidence>
<dbReference type="PROSITE" id="PS51387">
    <property type="entry name" value="FAD_PCMH"/>
    <property type="match status" value="1"/>
</dbReference>
<protein>
    <submittedName>
        <fullName evidence="5">Xanthine dehydrogenase FAD-binding subunit XdhB</fullName>
    </submittedName>
</protein>
<dbReference type="GO" id="GO:0002197">
    <property type="term" value="C:xanthine dehydrogenase complex"/>
    <property type="evidence" value="ECO:0007669"/>
    <property type="project" value="InterPro"/>
</dbReference>
<reference evidence="5 6" key="1">
    <citation type="submission" date="2016-10" db="EMBL/GenBank/DDBJ databases">
        <title>Complete Genome Sequence of Peptococcaceae strain DCMF.</title>
        <authorList>
            <person name="Edwards R.J."/>
            <person name="Holland S.I."/>
            <person name="Deshpande N.P."/>
            <person name="Wong Y.K."/>
            <person name="Ertan H."/>
            <person name="Manefield M."/>
            <person name="Russell T.L."/>
            <person name="Lee M.J."/>
        </authorList>
    </citation>
    <scope>NUCLEOTIDE SEQUENCE [LARGE SCALE GENOMIC DNA]</scope>
    <source>
        <strain evidence="5 6">DCMF</strain>
    </source>
</reference>
<dbReference type="Gene3D" id="3.30.43.10">
    <property type="entry name" value="Uridine Diphospho-n-acetylenolpyruvylglucosamine Reductase, domain 2"/>
    <property type="match status" value="1"/>
</dbReference>
<dbReference type="InterPro" id="IPR005107">
    <property type="entry name" value="CO_DH_flav_C"/>
</dbReference>
<evidence type="ECO:0000313" key="6">
    <source>
        <dbReference type="Proteomes" id="UP000323521"/>
    </source>
</evidence>
<dbReference type="KEGG" id="fwa:DCMF_00965"/>
<dbReference type="InterPro" id="IPR036683">
    <property type="entry name" value="CO_DH_flav_C_dom_sf"/>
</dbReference>
<sequence length="283" mass="30341">MAYRVDQAIAFLDADPNAIVIAGGTDVLIKVRDGKLAGCHLVSINGIKELKGVRLNENNEIVIGSLTTFRELEEDETIQRHMPILAGAAGAVGGPQIRAVGTIGGNISNGVTSADTASTLLTLNAELTLTSSAGHRLLPIEAYYLSAGKVALRHGELLTAITIKPADYRGYHGKYIKYAMRNAMDIAILGCAVLIKTDVPSRFIEDIRIALGVAGPVPMRALKTEAALIGLPLEEALCIGPDILRKEITPRDSWRASRAFRLHVAGEIFRQALASAWQEGVER</sequence>
<keyword evidence="3" id="KW-0560">Oxidoreductase</keyword>
<evidence type="ECO:0000256" key="1">
    <source>
        <dbReference type="ARBA" id="ARBA00022630"/>
    </source>
</evidence>
<dbReference type="InterPro" id="IPR036318">
    <property type="entry name" value="FAD-bd_PCMH-like_sf"/>
</dbReference>
<name>A0A3G1L0F9_FORW1</name>
<keyword evidence="1" id="KW-0285">Flavoprotein</keyword>
<dbReference type="Gene3D" id="3.30.465.10">
    <property type="match status" value="1"/>
</dbReference>
<dbReference type="Gene3D" id="3.30.390.50">
    <property type="entry name" value="CO dehydrogenase flavoprotein, C-terminal domain"/>
    <property type="match status" value="1"/>
</dbReference>
<keyword evidence="6" id="KW-1185">Reference proteome</keyword>
<dbReference type="Pfam" id="PF00941">
    <property type="entry name" value="FAD_binding_5"/>
    <property type="match status" value="1"/>
</dbReference>
<accession>A0A3G1L0F9</accession>